<gene>
    <name evidence="3" type="ORF">G3570_05750</name>
</gene>
<protein>
    <submittedName>
        <fullName evidence="3">Dienelactone hydrolase family protein</fullName>
    </submittedName>
</protein>
<feature type="domain" description="Dienelactone hydrolase" evidence="2">
    <location>
        <begin position="47"/>
        <end position="267"/>
    </location>
</feature>
<dbReference type="InterPro" id="IPR051049">
    <property type="entry name" value="Dienelactone_hydrolase-like"/>
</dbReference>
<organism evidence="3 4">
    <name type="scientific">Halalkalibaculum roseum</name>
    <dbReference type="NCBI Taxonomy" id="2709311"/>
    <lineage>
        <taxon>Bacteria</taxon>
        <taxon>Pseudomonadati</taxon>
        <taxon>Balneolota</taxon>
        <taxon>Balneolia</taxon>
        <taxon>Balneolales</taxon>
        <taxon>Balneolaceae</taxon>
        <taxon>Halalkalibaculum</taxon>
    </lineage>
</organism>
<proteinExistence type="predicted"/>
<dbReference type="AlphaFoldDB" id="A0A6M1T265"/>
<feature type="chain" id="PRO_5026884292" evidence="1">
    <location>
        <begin position="20"/>
        <end position="268"/>
    </location>
</feature>
<dbReference type="PANTHER" id="PTHR46623">
    <property type="entry name" value="CARBOXYMETHYLENEBUTENOLIDASE-RELATED"/>
    <property type="match status" value="1"/>
</dbReference>
<evidence type="ECO:0000313" key="3">
    <source>
        <dbReference type="EMBL" id="NGP76125.1"/>
    </source>
</evidence>
<reference evidence="3 4" key="1">
    <citation type="submission" date="2020-02" db="EMBL/GenBank/DDBJ databases">
        <title>Balneolaceae bacterium YR4-1, complete genome.</title>
        <authorList>
            <person name="Li Y."/>
            <person name="Wu S."/>
        </authorList>
    </citation>
    <scope>NUCLEOTIDE SEQUENCE [LARGE SCALE GENOMIC DNA]</scope>
    <source>
        <strain evidence="3 4">YR4-1</strain>
    </source>
</reference>
<dbReference type="RefSeq" id="WP_165140190.1">
    <property type="nucleotide sequence ID" value="NZ_JAALLT010000002.1"/>
</dbReference>
<sequence length="268" mass="29535">MKSILLSLLALLLTLEVSAQDYATEQLENSPRHHEWVTMESSGRVLHTFVAYPERSDNAPVVLVIHENRGLNDWARSFADQLAAAGYIAVAPDLISNTVEGIQKTSDFKSSDAAREAIYALDPDMVTTDLLNVLDYARSIDAGDGTVAVAGFCWGGSQSFRFATNAGDSIDAALVFYGTGPESLEDYQRIEVPVYGFYGGDDQRVNATIENSEMMMEEAGNTYDYKIYEGAGHAYMRRGDDPDAPKDDPNVIARNQSWERLKSILNNL</sequence>
<keyword evidence="3" id="KW-0378">Hydrolase</keyword>
<dbReference type="InterPro" id="IPR002925">
    <property type="entry name" value="Dienelactn_hydro"/>
</dbReference>
<evidence type="ECO:0000259" key="2">
    <source>
        <dbReference type="Pfam" id="PF01738"/>
    </source>
</evidence>
<comment type="caution">
    <text evidence="3">The sequence shown here is derived from an EMBL/GenBank/DDBJ whole genome shotgun (WGS) entry which is preliminary data.</text>
</comment>
<accession>A0A6M1T265</accession>
<evidence type="ECO:0000256" key="1">
    <source>
        <dbReference type="SAM" id="SignalP"/>
    </source>
</evidence>
<dbReference type="Pfam" id="PF01738">
    <property type="entry name" value="DLH"/>
    <property type="match status" value="1"/>
</dbReference>
<name>A0A6M1T265_9BACT</name>
<dbReference type="EMBL" id="JAALLT010000002">
    <property type="protein sequence ID" value="NGP76125.1"/>
    <property type="molecule type" value="Genomic_DNA"/>
</dbReference>
<evidence type="ECO:0000313" key="4">
    <source>
        <dbReference type="Proteomes" id="UP000473278"/>
    </source>
</evidence>
<dbReference type="Gene3D" id="3.40.50.1820">
    <property type="entry name" value="alpha/beta hydrolase"/>
    <property type="match status" value="1"/>
</dbReference>
<keyword evidence="4" id="KW-1185">Reference proteome</keyword>
<dbReference type="PANTHER" id="PTHR46623:SF6">
    <property type="entry name" value="ALPHA_BETA-HYDROLASES SUPERFAMILY PROTEIN"/>
    <property type="match status" value="1"/>
</dbReference>
<dbReference type="Proteomes" id="UP000473278">
    <property type="component" value="Unassembled WGS sequence"/>
</dbReference>
<keyword evidence="1" id="KW-0732">Signal</keyword>
<dbReference type="InterPro" id="IPR029058">
    <property type="entry name" value="AB_hydrolase_fold"/>
</dbReference>
<dbReference type="SUPFAM" id="SSF53474">
    <property type="entry name" value="alpha/beta-Hydrolases"/>
    <property type="match status" value="1"/>
</dbReference>
<dbReference type="GO" id="GO:0016787">
    <property type="term" value="F:hydrolase activity"/>
    <property type="evidence" value="ECO:0007669"/>
    <property type="project" value="UniProtKB-KW"/>
</dbReference>
<feature type="signal peptide" evidence="1">
    <location>
        <begin position="1"/>
        <end position="19"/>
    </location>
</feature>